<evidence type="ECO:0000256" key="1">
    <source>
        <dbReference type="SAM" id="MobiDB-lite"/>
    </source>
</evidence>
<dbReference type="RefSeq" id="WP_160589179.1">
    <property type="nucleotide sequence ID" value="NZ_BAAAFP010000002.1"/>
</dbReference>
<feature type="transmembrane region" description="Helical" evidence="2">
    <location>
        <begin position="35"/>
        <end position="53"/>
    </location>
</feature>
<name>A0A844ZI24_9SPHN</name>
<organism evidence="3 4">
    <name type="scientific">Alteraurantiacibacter aestuarii</name>
    <dbReference type="NCBI Taxonomy" id="650004"/>
    <lineage>
        <taxon>Bacteria</taxon>
        <taxon>Pseudomonadati</taxon>
        <taxon>Pseudomonadota</taxon>
        <taxon>Alphaproteobacteria</taxon>
        <taxon>Sphingomonadales</taxon>
        <taxon>Erythrobacteraceae</taxon>
        <taxon>Alteraurantiacibacter</taxon>
    </lineage>
</organism>
<keyword evidence="2" id="KW-0812">Transmembrane</keyword>
<keyword evidence="2" id="KW-1133">Transmembrane helix</keyword>
<evidence type="ECO:0000313" key="3">
    <source>
        <dbReference type="EMBL" id="MXO87214.1"/>
    </source>
</evidence>
<keyword evidence="4" id="KW-1185">Reference proteome</keyword>
<proteinExistence type="predicted"/>
<dbReference type="AlphaFoldDB" id="A0A844ZI24"/>
<dbReference type="Proteomes" id="UP000435243">
    <property type="component" value="Unassembled WGS sequence"/>
</dbReference>
<evidence type="ECO:0000256" key="2">
    <source>
        <dbReference type="SAM" id="Phobius"/>
    </source>
</evidence>
<evidence type="ECO:0000313" key="4">
    <source>
        <dbReference type="Proteomes" id="UP000435243"/>
    </source>
</evidence>
<reference evidence="3 4" key="1">
    <citation type="submission" date="2019-12" db="EMBL/GenBank/DDBJ databases">
        <title>Genomic-based taxomic classification of the family Erythrobacteraceae.</title>
        <authorList>
            <person name="Xu L."/>
        </authorList>
    </citation>
    <scope>NUCLEOTIDE SEQUENCE [LARGE SCALE GENOMIC DNA]</scope>
    <source>
        <strain evidence="3 4">JCM 16339</strain>
    </source>
</reference>
<gene>
    <name evidence="3" type="ORF">GRI32_00485</name>
</gene>
<sequence length="95" mass="9711">MTEERITETHDQAGNTHTTIVRDTPQSSSGGAGKWIVILIVLMAVVAAAYFIAQGSGAEIAKDNAIGEAAGQVGEAAQQVGNAVEDVADNVTGDE</sequence>
<keyword evidence="2" id="KW-0472">Membrane</keyword>
<comment type="caution">
    <text evidence="3">The sequence shown here is derived from an EMBL/GenBank/DDBJ whole genome shotgun (WGS) entry which is preliminary data.</text>
</comment>
<dbReference type="EMBL" id="WTYY01000001">
    <property type="protein sequence ID" value="MXO87214.1"/>
    <property type="molecule type" value="Genomic_DNA"/>
</dbReference>
<protein>
    <submittedName>
        <fullName evidence="3">Uncharacterized protein</fullName>
    </submittedName>
</protein>
<feature type="compositionally biased region" description="Basic and acidic residues" evidence="1">
    <location>
        <begin position="1"/>
        <end position="11"/>
    </location>
</feature>
<dbReference type="OrthoDB" id="7510110at2"/>
<accession>A0A844ZI24</accession>
<feature type="region of interest" description="Disordered" evidence="1">
    <location>
        <begin position="1"/>
        <end position="30"/>
    </location>
</feature>
<feature type="compositionally biased region" description="Polar residues" evidence="1">
    <location>
        <begin position="12"/>
        <end position="29"/>
    </location>
</feature>